<accession>A0ABR8NVF0</accession>
<dbReference type="Pfam" id="PF02518">
    <property type="entry name" value="HATPase_c"/>
    <property type="match status" value="1"/>
</dbReference>
<organism evidence="21 22">
    <name type="scientific">Marinomonas colpomeniae</name>
    <dbReference type="NCBI Taxonomy" id="2774408"/>
    <lineage>
        <taxon>Bacteria</taxon>
        <taxon>Pseudomonadati</taxon>
        <taxon>Pseudomonadota</taxon>
        <taxon>Gammaproteobacteria</taxon>
        <taxon>Oceanospirillales</taxon>
        <taxon>Oceanospirillaceae</taxon>
        <taxon>Marinomonas</taxon>
    </lineage>
</organism>
<dbReference type="PROSITE" id="PS50113">
    <property type="entry name" value="PAC"/>
    <property type="match status" value="3"/>
</dbReference>
<dbReference type="EC" id="2.7.13.3" evidence="3"/>
<dbReference type="PROSITE" id="PS50110">
    <property type="entry name" value="RESPONSE_REGULATORY"/>
    <property type="match status" value="2"/>
</dbReference>
<dbReference type="SUPFAM" id="SSF55874">
    <property type="entry name" value="ATPase domain of HSP90 chaperone/DNA topoisomerase II/histidine kinase"/>
    <property type="match status" value="1"/>
</dbReference>
<dbReference type="SUPFAM" id="SSF47226">
    <property type="entry name" value="Histidine-containing phosphotransfer domain, HPT domain"/>
    <property type="match status" value="1"/>
</dbReference>
<keyword evidence="22" id="KW-1185">Reference proteome</keyword>
<feature type="modified residue" description="4-aspartylphosphate" evidence="13">
    <location>
        <position position="1214"/>
    </location>
</feature>
<feature type="domain" description="CHASE" evidence="19">
    <location>
        <begin position="77"/>
        <end position="225"/>
    </location>
</feature>
<keyword evidence="4" id="KW-1003">Cell membrane</keyword>
<dbReference type="SMART" id="SM00387">
    <property type="entry name" value="HATPase_c"/>
    <property type="match status" value="1"/>
</dbReference>
<evidence type="ECO:0000313" key="22">
    <source>
        <dbReference type="Proteomes" id="UP000604161"/>
    </source>
</evidence>
<feature type="domain" description="Response regulatory" evidence="16">
    <location>
        <begin position="1162"/>
        <end position="1281"/>
    </location>
</feature>
<reference evidence="21 22" key="1">
    <citation type="submission" date="2020-09" db="EMBL/GenBank/DDBJ databases">
        <title>Marinomonas sp. nov., isolated from the cysticercosis algae of Qingdao, China.</title>
        <authorList>
            <person name="Sun X."/>
        </authorList>
    </citation>
    <scope>NUCLEOTIDE SEQUENCE [LARGE SCALE GENOMIC DNA]</scope>
    <source>
        <strain evidence="21 22">SM2066</strain>
    </source>
</reference>
<evidence type="ECO:0000256" key="2">
    <source>
        <dbReference type="ARBA" id="ARBA00004651"/>
    </source>
</evidence>
<dbReference type="InterPro" id="IPR003594">
    <property type="entry name" value="HATPase_dom"/>
</dbReference>
<dbReference type="SMART" id="SM00448">
    <property type="entry name" value="REC"/>
    <property type="match status" value="2"/>
</dbReference>
<feature type="modified residue" description="4-aspartylphosphate" evidence="13">
    <location>
        <position position="1071"/>
    </location>
</feature>
<feature type="transmembrane region" description="Helical" evidence="14">
    <location>
        <begin position="12"/>
        <end position="30"/>
    </location>
</feature>
<dbReference type="InterPro" id="IPR004358">
    <property type="entry name" value="Sig_transdc_His_kin-like_C"/>
</dbReference>
<keyword evidence="5 13" id="KW-0597">Phosphoprotein</keyword>
<dbReference type="InterPro" id="IPR000700">
    <property type="entry name" value="PAS-assoc_C"/>
</dbReference>
<dbReference type="Gene3D" id="3.40.50.2300">
    <property type="match status" value="2"/>
</dbReference>
<dbReference type="Pfam" id="PF08447">
    <property type="entry name" value="PAS_3"/>
    <property type="match status" value="1"/>
</dbReference>
<dbReference type="Pfam" id="PF03924">
    <property type="entry name" value="CHASE"/>
    <property type="match status" value="1"/>
</dbReference>
<feature type="domain" description="PAS" evidence="17">
    <location>
        <begin position="341"/>
        <end position="411"/>
    </location>
</feature>
<proteinExistence type="predicted"/>
<dbReference type="InterPro" id="IPR005467">
    <property type="entry name" value="His_kinase_dom"/>
</dbReference>
<dbReference type="Pfam" id="PF01627">
    <property type="entry name" value="Hpt"/>
    <property type="match status" value="1"/>
</dbReference>
<evidence type="ECO:0000256" key="3">
    <source>
        <dbReference type="ARBA" id="ARBA00012438"/>
    </source>
</evidence>
<dbReference type="PRINTS" id="PR00344">
    <property type="entry name" value="BCTRLSENSOR"/>
</dbReference>
<keyword evidence="9 14" id="KW-1133">Transmembrane helix</keyword>
<evidence type="ECO:0000256" key="9">
    <source>
        <dbReference type="ARBA" id="ARBA00022989"/>
    </source>
</evidence>
<feature type="transmembrane region" description="Helical" evidence="14">
    <location>
        <begin position="308"/>
        <end position="328"/>
    </location>
</feature>
<dbReference type="CDD" id="cd00082">
    <property type="entry name" value="HisKA"/>
    <property type="match status" value="1"/>
</dbReference>
<dbReference type="SMART" id="SM00388">
    <property type="entry name" value="HisKA"/>
    <property type="match status" value="1"/>
</dbReference>
<dbReference type="SUPFAM" id="SSF55785">
    <property type="entry name" value="PYP-like sensor domain (PAS domain)"/>
    <property type="match status" value="3"/>
</dbReference>
<dbReference type="InterPro" id="IPR013655">
    <property type="entry name" value="PAS_fold_3"/>
</dbReference>
<dbReference type="SMART" id="SM00091">
    <property type="entry name" value="PAS"/>
    <property type="match status" value="3"/>
</dbReference>
<dbReference type="PROSITE" id="PS50839">
    <property type="entry name" value="CHASE"/>
    <property type="match status" value="1"/>
</dbReference>
<dbReference type="Pfam" id="PF00512">
    <property type="entry name" value="HisKA"/>
    <property type="match status" value="1"/>
</dbReference>
<dbReference type="PANTHER" id="PTHR45339">
    <property type="entry name" value="HYBRID SIGNAL TRANSDUCTION HISTIDINE KINASE J"/>
    <property type="match status" value="1"/>
</dbReference>
<feature type="domain" description="PAS" evidence="17">
    <location>
        <begin position="490"/>
        <end position="532"/>
    </location>
</feature>
<name>A0ABR8NVF0_9GAMM</name>
<evidence type="ECO:0000259" key="15">
    <source>
        <dbReference type="PROSITE" id="PS50109"/>
    </source>
</evidence>
<dbReference type="InterPro" id="IPR008207">
    <property type="entry name" value="Sig_transdc_His_kin_Hpt_dom"/>
</dbReference>
<evidence type="ECO:0000256" key="10">
    <source>
        <dbReference type="ARBA" id="ARBA00023012"/>
    </source>
</evidence>
<dbReference type="CDD" id="cd16922">
    <property type="entry name" value="HATPase_EvgS-ArcB-TorS-like"/>
    <property type="match status" value="1"/>
</dbReference>
<comment type="caution">
    <text evidence="21">The sequence shown here is derived from an EMBL/GenBank/DDBJ whole genome shotgun (WGS) entry which is preliminary data.</text>
</comment>
<evidence type="ECO:0000259" key="17">
    <source>
        <dbReference type="PROSITE" id="PS50112"/>
    </source>
</evidence>
<dbReference type="Proteomes" id="UP000604161">
    <property type="component" value="Unassembled WGS sequence"/>
</dbReference>
<dbReference type="InterPro" id="IPR042240">
    <property type="entry name" value="CHASE_sf"/>
</dbReference>
<dbReference type="Gene3D" id="1.10.287.130">
    <property type="match status" value="1"/>
</dbReference>
<dbReference type="SUPFAM" id="SSF47384">
    <property type="entry name" value="Homodimeric domain of signal transducing histidine kinase"/>
    <property type="match status" value="1"/>
</dbReference>
<feature type="domain" description="PAC" evidence="18">
    <location>
        <begin position="413"/>
        <end position="467"/>
    </location>
</feature>
<protein>
    <recommendedName>
        <fullName evidence="3">histidine kinase</fullName>
        <ecNumber evidence="3">2.7.13.3</ecNumber>
    </recommendedName>
</protein>
<dbReference type="InterPro" id="IPR001610">
    <property type="entry name" value="PAC"/>
</dbReference>
<evidence type="ECO:0000256" key="14">
    <source>
        <dbReference type="SAM" id="Phobius"/>
    </source>
</evidence>
<dbReference type="SMART" id="SM00086">
    <property type="entry name" value="PAC"/>
    <property type="match status" value="3"/>
</dbReference>
<dbReference type="PROSITE" id="PS50894">
    <property type="entry name" value="HPT"/>
    <property type="match status" value="1"/>
</dbReference>
<sequence>MNKISSENVYTRWVILTLLLGLLITCLFSYKVKINNEKRIAQAVNQASHKIFDDVIAKVRMYQYGLRGVRGVVLTAGENIITKDIFRRYSLTRDINTEFPGTKGFGFIRLVPKNQIESLLQTIRQSGWPDFQIKELSSNFSDRYLIQFIEPLENNEQAIGLDIASEKNRREAANTALLTGEVRITGPITLVQTSGQAQQSVLILMPIYRGGKTPDTLDERKQLGFGWSYAALLMDDVLRDLDLDVTKVHYELFDVTDLDEKVRFYNSGDLSDRQYEQVQSTSLYGRNWESHFSVTAEFIEDLQLSNPFSVLLTGVFISFLSVVIIAMVRVNIARKREVMTYQSRITAVVESSADGIISKNLEGTIVSWNKGAEHIFGYTKEEAIGQNASDLLVPVDLKKEDKLASGSVRDKNESLLIETLRKNKSGADIPVALTLSPIFDMHRRVVGISKSVRDISERKKAEAKIHDLNTNLESQVKTRTLELQELNLLLNDVLEASSEISIIATDKNGIIKLFNHGAQRMLGYSAEEVIGQLTPVTFHVGEEINRRRESIQKETGSYISGDMDVLLFTANSDDYESKEWTYRDKYGETCPVSLVITPMKSNDGQIVGFLGMAMDITEQRNNQQALESARDQLLIATKAARLGVWSWEIGSDALEWNDIMFDIYQYPLALKDQGVTIEQWQDKLHPEEKEEASASWNAIMAGGESYSDIFRIILPDGRVRYIKADAHIEKDNHGNTIRVTGVDQDVTSERELETWLREAKKQADAASASKSSFLANMSHEIRTPMNAILGMLHLAKRTELTHQQDDYISKAQISAKSLLGLINDILDFSKVDAGKLKLESVPFEVESLLYELSTVLSGSSLSNNVELIFDIDKDIPAYLVGDKLRLLQVLINLVSNAVKFTLEGSVVLEIKPMPSPTSDVSRLRIAVNDTGIGISKDQLGSIFEAFSQAESSIARRFGGTGLGLVICRRFVELMGGELRIESSLNEGSCFYFTIDLPIAETPVKENAPERLLRKPVRVLIVESNSASRVILSRMALNLGWFCQKAESFEQIINIVNEESKQGRSFDVVLLDIKIAGFDGRNSIKKMETGFDTSMTLPKIILLANASNEKIDDALDAISDYLLKPLTLSRLSETVYKALSNNDNLLDKKFGKWNNNVGLAGVKLLLVEDNVFNQQVATELLAAEGAIVTVAGGGLEGIKKVIDSRSGTFDLVLMDMQMPDVDGLEATKLIRQDARFDSLPIVAMTANVSEADRQLCFQAGMNDHIGKPLDIDQMIGCIHKYVNQATPLSNNNSEMLTVEKPNDILKEHEDVQSIIDRFGGSIELFRSVLDGFLVESKGLLEIIGQAAELGDKLKVRESAHTLKGAALTMGLLHFSKQLGSIEKLLKTSEDSQEVETCLSTIDVVELDTLLHNELTKIFTELDNLH</sequence>
<dbReference type="InterPro" id="IPR036097">
    <property type="entry name" value="HisK_dim/P_sf"/>
</dbReference>
<dbReference type="Pfam" id="PF13426">
    <property type="entry name" value="PAS_9"/>
    <property type="match status" value="2"/>
</dbReference>
<evidence type="ECO:0000256" key="13">
    <source>
        <dbReference type="PROSITE-ProRule" id="PRU00169"/>
    </source>
</evidence>
<evidence type="ECO:0000256" key="12">
    <source>
        <dbReference type="PROSITE-ProRule" id="PRU00110"/>
    </source>
</evidence>
<evidence type="ECO:0000256" key="8">
    <source>
        <dbReference type="ARBA" id="ARBA00022840"/>
    </source>
</evidence>
<evidence type="ECO:0000259" key="20">
    <source>
        <dbReference type="PROSITE" id="PS50894"/>
    </source>
</evidence>
<feature type="domain" description="PAC" evidence="18">
    <location>
        <begin position="706"/>
        <end position="758"/>
    </location>
</feature>
<evidence type="ECO:0000256" key="4">
    <source>
        <dbReference type="ARBA" id="ARBA00022475"/>
    </source>
</evidence>
<feature type="domain" description="HPt" evidence="20">
    <location>
        <begin position="1320"/>
        <end position="1423"/>
    </location>
</feature>
<keyword evidence="10" id="KW-0902">Two-component regulatory system</keyword>
<feature type="domain" description="Response regulatory" evidence="16">
    <location>
        <begin position="1017"/>
        <end position="1138"/>
    </location>
</feature>
<dbReference type="InterPro" id="IPR011006">
    <property type="entry name" value="CheY-like_superfamily"/>
</dbReference>
<keyword evidence="7" id="KW-0547">Nucleotide-binding</keyword>
<keyword evidence="11 14" id="KW-0472">Membrane</keyword>
<evidence type="ECO:0000313" key="21">
    <source>
        <dbReference type="EMBL" id="MBD5770029.1"/>
    </source>
</evidence>
<dbReference type="PROSITE" id="PS50109">
    <property type="entry name" value="HIS_KIN"/>
    <property type="match status" value="1"/>
</dbReference>
<dbReference type="Pfam" id="PF00072">
    <property type="entry name" value="Response_reg"/>
    <property type="match status" value="2"/>
</dbReference>
<dbReference type="SMART" id="SM01079">
    <property type="entry name" value="CHASE"/>
    <property type="match status" value="1"/>
</dbReference>
<dbReference type="InterPro" id="IPR036890">
    <property type="entry name" value="HATPase_C_sf"/>
</dbReference>
<evidence type="ECO:0000259" key="18">
    <source>
        <dbReference type="PROSITE" id="PS50113"/>
    </source>
</evidence>
<evidence type="ECO:0000256" key="11">
    <source>
        <dbReference type="ARBA" id="ARBA00023136"/>
    </source>
</evidence>
<evidence type="ECO:0000256" key="5">
    <source>
        <dbReference type="ARBA" id="ARBA00022553"/>
    </source>
</evidence>
<evidence type="ECO:0000259" key="16">
    <source>
        <dbReference type="PROSITE" id="PS50110"/>
    </source>
</evidence>
<dbReference type="Gene3D" id="1.20.120.160">
    <property type="entry name" value="HPT domain"/>
    <property type="match status" value="1"/>
</dbReference>
<dbReference type="NCBIfam" id="TIGR00229">
    <property type="entry name" value="sensory_box"/>
    <property type="match status" value="2"/>
</dbReference>
<dbReference type="RefSeq" id="WP_191593398.1">
    <property type="nucleotide sequence ID" value="NZ_JACYFC010000001.1"/>
</dbReference>
<evidence type="ECO:0000256" key="6">
    <source>
        <dbReference type="ARBA" id="ARBA00022692"/>
    </source>
</evidence>
<dbReference type="SUPFAM" id="SSF52172">
    <property type="entry name" value="CheY-like"/>
    <property type="match status" value="2"/>
</dbReference>
<dbReference type="InterPro" id="IPR036641">
    <property type="entry name" value="HPT_dom_sf"/>
</dbReference>
<dbReference type="CDD" id="cd00130">
    <property type="entry name" value="PAS"/>
    <property type="match status" value="3"/>
</dbReference>
<dbReference type="EMBL" id="JACYFC010000001">
    <property type="protein sequence ID" value="MBD5770029.1"/>
    <property type="molecule type" value="Genomic_DNA"/>
</dbReference>
<feature type="domain" description="PAC" evidence="18">
    <location>
        <begin position="576"/>
        <end position="628"/>
    </location>
</feature>
<dbReference type="InterPro" id="IPR001789">
    <property type="entry name" value="Sig_transdc_resp-reg_receiver"/>
</dbReference>
<feature type="modified residue" description="Phosphohistidine" evidence="12">
    <location>
        <position position="1359"/>
    </location>
</feature>
<dbReference type="InterPro" id="IPR000014">
    <property type="entry name" value="PAS"/>
</dbReference>
<evidence type="ECO:0000259" key="19">
    <source>
        <dbReference type="PROSITE" id="PS50839"/>
    </source>
</evidence>
<dbReference type="InterPro" id="IPR035965">
    <property type="entry name" value="PAS-like_dom_sf"/>
</dbReference>
<dbReference type="CDD" id="cd17546">
    <property type="entry name" value="REC_hyHK_CKI1_RcsC-like"/>
    <property type="match status" value="1"/>
</dbReference>
<keyword evidence="6 14" id="KW-0812">Transmembrane</keyword>
<dbReference type="PANTHER" id="PTHR45339:SF1">
    <property type="entry name" value="HYBRID SIGNAL TRANSDUCTION HISTIDINE KINASE J"/>
    <property type="match status" value="1"/>
</dbReference>
<gene>
    <name evidence="21" type="ORF">IF202_03125</name>
</gene>
<comment type="catalytic activity">
    <reaction evidence="1">
        <text>ATP + protein L-histidine = ADP + protein N-phospho-L-histidine.</text>
        <dbReference type="EC" id="2.7.13.3"/>
    </reaction>
</comment>
<evidence type="ECO:0000256" key="1">
    <source>
        <dbReference type="ARBA" id="ARBA00000085"/>
    </source>
</evidence>
<dbReference type="Gene3D" id="3.30.450.350">
    <property type="entry name" value="CHASE domain"/>
    <property type="match status" value="1"/>
</dbReference>
<dbReference type="Gene3D" id="3.30.565.10">
    <property type="entry name" value="Histidine kinase-like ATPase, C-terminal domain"/>
    <property type="match status" value="1"/>
</dbReference>
<dbReference type="Gene3D" id="3.30.450.20">
    <property type="entry name" value="PAS domain"/>
    <property type="match status" value="3"/>
</dbReference>
<dbReference type="CDD" id="cd00088">
    <property type="entry name" value="HPT"/>
    <property type="match status" value="1"/>
</dbReference>
<dbReference type="InterPro" id="IPR003661">
    <property type="entry name" value="HisK_dim/P_dom"/>
</dbReference>
<dbReference type="PROSITE" id="PS50112">
    <property type="entry name" value="PAS"/>
    <property type="match status" value="2"/>
</dbReference>
<keyword evidence="8" id="KW-0067">ATP-binding</keyword>
<feature type="domain" description="Histidine kinase" evidence="15">
    <location>
        <begin position="776"/>
        <end position="1000"/>
    </location>
</feature>
<comment type="subcellular location">
    <subcellularLocation>
        <location evidence="2">Cell membrane</location>
        <topology evidence="2">Multi-pass membrane protein</topology>
    </subcellularLocation>
</comment>
<evidence type="ECO:0000256" key="7">
    <source>
        <dbReference type="ARBA" id="ARBA00022741"/>
    </source>
</evidence>
<dbReference type="InterPro" id="IPR006189">
    <property type="entry name" value="CHASE_dom"/>
</dbReference>